<dbReference type="AlphaFoldDB" id="A0A310STV2"/>
<proteinExistence type="predicted"/>
<evidence type="ECO:0000313" key="2">
    <source>
        <dbReference type="Proteomes" id="UP000250275"/>
    </source>
</evidence>
<evidence type="ECO:0000313" key="1">
    <source>
        <dbReference type="EMBL" id="OAD60061.1"/>
    </source>
</evidence>
<dbReference type="Proteomes" id="UP000250275">
    <property type="component" value="Unassembled WGS sequence"/>
</dbReference>
<gene>
    <name evidence="1" type="ORF">WN48_06633</name>
</gene>
<reference evidence="1 2" key="1">
    <citation type="submission" date="2015-07" db="EMBL/GenBank/DDBJ databases">
        <title>The genome of Eufriesea mexicana.</title>
        <authorList>
            <person name="Pan H."/>
            <person name="Kapheim K."/>
        </authorList>
    </citation>
    <scope>NUCLEOTIDE SEQUENCE [LARGE SCALE GENOMIC DNA]</scope>
    <source>
        <strain evidence="1">0111107269</strain>
        <tissue evidence="1">Whole body</tissue>
    </source>
</reference>
<protein>
    <submittedName>
        <fullName evidence="1">Uncharacterized protein</fullName>
    </submittedName>
</protein>
<sequence length="396" mass="43682">MKRSPSSLPGLLILGQEQADNGPSRVRQYTACIFDKCVLKGTTSFYDSDFGTPTVYIRAHLVGKKRKVDIVIRVTSIERGKNTLHGSSVPSSTNAAGLQEVWSEGVLKNLSSLALSKLARWFITLLNRNKWTLIRLKIQVFGTDLPYKLHRNTNYTQFLCTNLSAVRGDAVGRGSSSSNPISLDVESFPKPAFVPRRNTSSFLCLKSDQLSVQPEPHKASCISMDGSVPEAAYPVIAVLVPKTIRKRERDGNRVRCNVLLGRGGREIARNWLEFVSFNWQRAPRPPTILPSSSSAQPQFRLSPFSTSHCDNNYSYSLFYKLTLPTPPTAEETASAGGLEILHIHSINRFPCFGFSGILSGRNDEGEEVSLGWGYELAIGAAGIGVLRGEDRFEGEE</sequence>
<name>A0A310STV2_9HYME</name>
<dbReference type="EMBL" id="KQ760506">
    <property type="protein sequence ID" value="OAD60061.1"/>
    <property type="molecule type" value="Genomic_DNA"/>
</dbReference>
<accession>A0A310STV2</accession>
<keyword evidence="2" id="KW-1185">Reference proteome</keyword>
<organism evidence="1 2">
    <name type="scientific">Eufriesea mexicana</name>
    <dbReference type="NCBI Taxonomy" id="516756"/>
    <lineage>
        <taxon>Eukaryota</taxon>
        <taxon>Metazoa</taxon>
        <taxon>Ecdysozoa</taxon>
        <taxon>Arthropoda</taxon>
        <taxon>Hexapoda</taxon>
        <taxon>Insecta</taxon>
        <taxon>Pterygota</taxon>
        <taxon>Neoptera</taxon>
        <taxon>Endopterygota</taxon>
        <taxon>Hymenoptera</taxon>
        <taxon>Apocrita</taxon>
        <taxon>Aculeata</taxon>
        <taxon>Apoidea</taxon>
        <taxon>Anthophila</taxon>
        <taxon>Apidae</taxon>
        <taxon>Eufriesea</taxon>
    </lineage>
</organism>